<dbReference type="EMBL" id="JABCIY010000031">
    <property type="protein sequence ID" value="KAF7196110.1"/>
    <property type="molecule type" value="Genomic_DNA"/>
</dbReference>
<comment type="similarity">
    <text evidence="2">Belongs to the TfdA dioxygenase family.</text>
</comment>
<comment type="cofactor">
    <cofactor evidence="1">
        <name>Fe(2+)</name>
        <dbReference type="ChEBI" id="CHEBI:29033"/>
    </cofactor>
</comment>
<reference evidence="8" key="1">
    <citation type="submission" date="2020-04" db="EMBL/GenBank/DDBJ databases">
        <title>Draft genome resource of the tomato pathogen Pseudocercospora fuligena.</title>
        <authorList>
            <person name="Zaccaron A."/>
        </authorList>
    </citation>
    <scope>NUCLEOTIDE SEQUENCE</scope>
    <source>
        <strain evidence="8">PF001</strain>
    </source>
</reference>
<keyword evidence="4 8" id="KW-0223">Dioxygenase</keyword>
<dbReference type="InterPro" id="IPR003819">
    <property type="entry name" value="TauD/TfdA-like"/>
</dbReference>
<keyword evidence="6" id="KW-0408">Iron</keyword>
<dbReference type="Gene3D" id="3.60.130.10">
    <property type="entry name" value="Clavaminate synthase-like"/>
    <property type="match status" value="1"/>
</dbReference>
<dbReference type="PANTHER" id="PTHR43779">
    <property type="entry name" value="DIOXYGENASE RV0097-RELATED"/>
    <property type="match status" value="1"/>
</dbReference>
<keyword evidence="5" id="KW-0560">Oxidoreductase</keyword>
<evidence type="ECO:0000259" key="7">
    <source>
        <dbReference type="Pfam" id="PF02668"/>
    </source>
</evidence>
<dbReference type="InterPro" id="IPR042098">
    <property type="entry name" value="TauD-like_sf"/>
</dbReference>
<name>A0A8H6RQI4_9PEZI</name>
<evidence type="ECO:0000256" key="4">
    <source>
        <dbReference type="ARBA" id="ARBA00022964"/>
    </source>
</evidence>
<dbReference type="AlphaFoldDB" id="A0A8H6RQI4"/>
<dbReference type="SUPFAM" id="SSF51197">
    <property type="entry name" value="Clavaminate synthase-like"/>
    <property type="match status" value="1"/>
</dbReference>
<proteinExistence type="inferred from homology"/>
<gene>
    <name evidence="8" type="ORF">HII31_02511</name>
</gene>
<dbReference type="Pfam" id="PF02668">
    <property type="entry name" value="TauD"/>
    <property type="match status" value="1"/>
</dbReference>
<dbReference type="Proteomes" id="UP000660729">
    <property type="component" value="Unassembled WGS sequence"/>
</dbReference>
<sequence>MPHSIESELEITAIGPGPDSNVNFGAFISGVDLNDLTDSTFQKIRQAVYENSVVIIKNQQNLTPTNHFDFVHRFDPEAPAVHGHGTLDKVKEARKDGGKSLLALGSVHNIPEAPGVRMVGAGYQGDDHYGLKGVTMDPTSILKTQVNPPTPEEISAGIVRFGRWHIDCAMYDLEPPKVTALRCVKLPDQSLKQTIIWDDGSGEKIENVPPGRTAYFSCEQLYDMLTPEERCIADNSFVTYSPHPYQWISRCKQDPVGITIPQGQGLELKDEELPPADEKKVKKYPMVWHNEVTGKKAFMVHSIIAKKLYLKSSPNDGEKVVDDVDEVRAWLYGFDRRMVKPENVMIAPYEEGDVCVWNNRGMKHGFLEYPVEKLGPRTMHQVNIAASCPPS</sequence>
<dbReference type="InterPro" id="IPR051178">
    <property type="entry name" value="TfdA_dioxygenase"/>
</dbReference>
<feature type="domain" description="TauD/TfdA-like" evidence="7">
    <location>
        <begin position="157"/>
        <end position="380"/>
    </location>
</feature>
<evidence type="ECO:0000256" key="5">
    <source>
        <dbReference type="ARBA" id="ARBA00023002"/>
    </source>
</evidence>
<dbReference type="PANTHER" id="PTHR43779:SF2">
    <property type="entry name" value="ALPHA-KETOGLUTARATE-DEPENDENT XANTHINE DIOXYGENASE XAN1"/>
    <property type="match status" value="1"/>
</dbReference>
<dbReference type="OrthoDB" id="93019at2759"/>
<evidence type="ECO:0000256" key="2">
    <source>
        <dbReference type="ARBA" id="ARBA00005896"/>
    </source>
</evidence>
<evidence type="ECO:0000313" key="9">
    <source>
        <dbReference type="Proteomes" id="UP000660729"/>
    </source>
</evidence>
<protein>
    <submittedName>
        <fullName evidence="8">Alpha-ketoglutarate-dependent dioxygenase bsc9</fullName>
    </submittedName>
</protein>
<comment type="caution">
    <text evidence="8">The sequence shown here is derived from an EMBL/GenBank/DDBJ whole genome shotgun (WGS) entry which is preliminary data.</text>
</comment>
<evidence type="ECO:0000256" key="6">
    <source>
        <dbReference type="ARBA" id="ARBA00023004"/>
    </source>
</evidence>
<evidence type="ECO:0000256" key="3">
    <source>
        <dbReference type="ARBA" id="ARBA00022723"/>
    </source>
</evidence>
<accession>A0A8H6RQI4</accession>
<keyword evidence="3" id="KW-0479">Metal-binding</keyword>
<dbReference type="GO" id="GO:0051213">
    <property type="term" value="F:dioxygenase activity"/>
    <property type="evidence" value="ECO:0007669"/>
    <property type="project" value="UniProtKB-KW"/>
</dbReference>
<organism evidence="8 9">
    <name type="scientific">Pseudocercospora fuligena</name>
    <dbReference type="NCBI Taxonomy" id="685502"/>
    <lineage>
        <taxon>Eukaryota</taxon>
        <taxon>Fungi</taxon>
        <taxon>Dikarya</taxon>
        <taxon>Ascomycota</taxon>
        <taxon>Pezizomycotina</taxon>
        <taxon>Dothideomycetes</taxon>
        <taxon>Dothideomycetidae</taxon>
        <taxon>Mycosphaerellales</taxon>
        <taxon>Mycosphaerellaceae</taxon>
        <taxon>Pseudocercospora</taxon>
    </lineage>
</organism>
<evidence type="ECO:0000256" key="1">
    <source>
        <dbReference type="ARBA" id="ARBA00001954"/>
    </source>
</evidence>
<dbReference type="GO" id="GO:0046872">
    <property type="term" value="F:metal ion binding"/>
    <property type="evidence" value="ECO:0007669"/>
    <property type="project" value="UniProtKB-KW"/>
</dbReference>
<evidence type="ECO:0000313" key="8">
    <source>
        <dbReference type="EMBL" id="KAF7196110.1"/>
    </source>
</evidence>
<keyword evidence="9" id="KW-1185">Reference proteome</keyword>